<dbReference type="NCBIfam" id="TIGR02147">
    <property type="entry name" value="Fsuc_second"/>
    <property type="match status" value="1"/>
</dbReference>
<proteinExistence type="predicted"/>
<keyword evidence="3" id="KW-1185">Reference proteome</keyword>
<dbReference type="InterPro" id="IPR011873">
    <property type="entry name" value="CHP02147"/>
</dbReference>
<sequence>MAKHEACDKYLARMENTDVFKFYRPSDYLEAVLQDRQKKRPKFSMSQFASFLKFPDVGTLSRVLGGRRALSMDRAVLIADRLELSHSSRLYFFQMVALQDVPEEVRNPLLKVLQLQDSDRKANESESVVSSAEIISDYRYLSVRECLRLKKNKELHDGFSKVWKASPDTPNFLEIMQNLEKAQLVKNEDGQWVPHDPVALNIDPGESSRAIRAYHEGWLQSAQFSLLNGAMEKRNFQGTTLSIPKWAYAEVVEQIKSLHKNLLKLSLAKDADQVVHVESFVIPVGEAYE</sequence>
<dbReference type="InterPro" id="IPR025537">
    <property type="entry name" value="DUF4423"/>
</dbReference>
<dbReference type="Pfam" id="PF14394">
    <property type="entry name" value="DUF4423"/>
    <property type="match status" value="1"/>
</dbReference>
<comment type="caution">
    <text evidence="2">The sequence shown here is derived from an EMBL/GenBank/DDBJ whole genome shotgun (WGS) entry which is preliminary data.</text>
</comment>
<dbReference type="EMBL" id="LUKE01000001">
    <property type="protein sequence ID" value="KYG65652.1"/>
    <property type="molecule type" value="Genomic_DNA"/>
</dbReference>
<dbReference type="AlphaFoldDB" id="A0A150WMG3"/>
<accession>A0A150WMG3</accession>
<dbReference type="RefSeq" id="WP_061833196.1">
    <property type="nucleotide sequence ID" value="NZ_LUKE01000001.1"/>
</dbReference>
<name>A0A150WMG3_BDEBC</name>
<dbReference type="Proteomes" id="UP000075320">
    <property type="component" value="Unassembled WGS sequence"/>
</dbReference>
<reference evidence="2 3" key="1">
    <citation type="submission" date="2016-03" db="EMBL/GenBank/DDBJ databases">
        <authorList>
            <person name="Ploux O."/>
        </authorList>
    </citation>
    <scope>NUCLEOTIDE SEQUENCE [LARGE SCALE GENOMIC DNA]</scope>
    <source>
        <strain evidence="2 3">R0</strain>
    </source>
</reference>
<evidence type="ECO:0000313" key="3">
    <source>
        <dbReference type="Proteomes" id="UP000075320"/>
    </source>
</evidence>
<evidence type="ECO:0000259" key="1">
    <source>
        <dbReference type="Pfam" id="PF14394"/>
    </source>
</evidence>
<feature type="domain" description="DUF4423" evidence="1">
    <location>
        <begin position="131"/>
        <end position="281"/>
    </location>
</feature>
<evidence type="ECO:0000313" key="2">
    <source>
        <dbReference type="EMBL" id="KYG65652.1"/>
    </source>
</evidence>
<organism evidence="2 3">
    <name type="scientific">Bdellovibrio bacteriovorus</name>
    <dbReference type="NCBI Taxonomy" id="959"/>
    <lineage>
        <taxon>Bacteria</taxon>
        <taxon>Pseudomonadati</taxon>
        <taxon>Bdellovibrionota</taxon>
        <taxon>Bdellovibrionia</taxon>
        <taxon>Bdellovibrionales</taxon>
        <taxon>Pseudobdellovibrionaceae</taxon>
        <taxon>Bdellovibrio</taxon>
    </lineage>
</organism>
<protein>
    <recommendedName>
        <fullName evidence="1">DUF4423 domain-containing protein</fullName>
    </recommendedName>
</protein>
<gene>
    <name evidence="2" type="ORF">AZI86_00820</name>
</gene>